<accession>A0A2U3ECB3</accession>
<feature type="compositionally biased region" description="Low complexity" evidence="1">
    <location>
        <begin position="315"/>
        <end position="328"/>
    </location>
</feature>
<dbReference type="Proteomes" id="UP000245956">
    <property type="component" value="Unassembled WGS sequence"/>
</dbReference>
<evidence type="ECO:0000259" key="3">
    <source>
        <dbReference type="Pfam" id="PF06985"/>
    </source>
</evidence>
<dbReference type="Gene3D" id="1.20.1440.240">
    <property type="match status" value="1"/>
</dbReference>
<evidence type="ECO:0000313" key="5">
    <source>
        <dbReference type="Proteomes" id="UP000245956"/>
    </source>
</evidence>
<dbReference type="PANTHER" id="PTHR33112:SF16">
    <property type="entry name" value="HETEROKARYON INCOMPATIBILITY DOMAIN-CONTAINING PROTEIN"/>
    <property type="match status" value="1"/>
</dbReference>
<dbReference type="InterPro" id="IPR002937">
    <property type="entry name" value="Amino_oxidase"/>
</dbReference>
<dbReference type="InterPro" id="IPR036188">
    <property type="entry name" value="FAD/NAD-bd_sf"/>
</dbReference>
<dbReference type="Pfam" id="PF01593">
    <property type="entry name" value="Amino_oxidase"/>
    <property type="match status" value="1"/>
</dbReference>
<dbReference type="Gene3D" id="3.50.50.60">
    <property type="entry name" value="FAD/NAD(P)-binding domain"/>
    <property type="match status" value="1"/>
</dbReference>
<feature type="region of interest" description="Disordered" evidence="1">
    <location>
        <begin position="72"/>
        <end position="156"/>
    </location>
</feature>
<dbReference type="EMBL" id="LCWV01000006">
    <property type="protein sequence ID" value="PWI72110.1"/>
    <property type="molecule type" value="Genomic_DNA"/>
</dbReference>
<dbReference type="SUPFAM" id="SSF54373">
    <property type="entry name" value="FAD-linked reductases, C-terminal domain"/>
    <property type="match status" value="1"/>
</dbReference>
<sequence length="1552" mass="171930">MARGNVYQGPISGSQHMSYDAAVQVPPGLSRNSHTAEPRASHLAKMDVVRRRHAAHLSCLLEASRCDFNRAEPDVSDTHCDGGRPRNVDRKEYPVRKDSLTISPCPGQASNPSQCASFGAASRELSSSPTAAASPHGPSANGLAGDHWHHPAMPNAKTPPIVMDASNGIDVYGPWFDGVAALESLNLTPSAVDSAKRTKVAIVGAGMAGLMTYLVLDQAGLTNVSIIEGSSRVGGRVRTQYMSGGPFDYSYQELGAMRLPTAVVLSNATYNISEHRLVFDLIEEMNRLNNDERHRIDLIPFLNTPPSERVHGNDVRTTTTQTPPVDVPHSASELEDPLRSTLPGDVFLKQMASNIFQAHSDWIKHGLAGLPGDRWSQFAFAVNHLGASLRDASELTSGPDSMSYWAPVRRTHVTDWEEGHRLQGQLCAKIVLSPETQYQTIDGGMSRLPQAFLPHVGPSITFNSKVERIAWNESAQKLTLQWRRSHAKRFDQGEYDYAIVAAPFSVVDRWRLPGTLSYPVALEYKTRFWEHLDRPIYGTCSTVPAIPGISKMCYPSYNINGSGPAAVLASSSIQRPWGVDWSGVPEAEHVQYVLEAMIEIHGEVARDQYTGKYVRKCWGLDEFAGAAYATPTVGSVELYLPQYFRTHKHMIFVGEHTSFTNAWIVSALESGIRGAVQLLLELGLVDEAKDAVNKWMARWISAAAAGPVHPPHVPVDDGHSPYKTSLWHGMDVSCSDIICILQFKMSSASEAPIVGTKTLPDAVRRLASLPAVDFADMYTLRTSPDNSSAETWARAILGDVPNFAENLAWHWLLRFPLHHEQSPAHIAGWRIGGKADEWIRIENSSWLMDGNIVVVKKQQEVSLVTMVRYKSRFAPAWWWLLSFLHRRGAPGLLREVRGENIPDAMLDIVRSIVRRRSRCGVCMFALDPGAKPLKLDFGGKPVTVFYESDYHEFTRDNLAASAARGCSHCKCIVRAFDIQQVDFATARWWPPRDALGAWGYLELDSKVKFELSVAGERGKDVLESTHACIRRGTKIGGSTRDEACLDQAAAWLEACRRDHDDCRAAAGFRPTRLLFLGDSPGVVRLVESMSVPSDAVYAALSHRWTEETLRVRLEHGNHAQRLEHGIPIDAFPQMMRDVVFLLRRLGILYVWIDCMCIVQDDVDDWRREAATMASIYTNAELTVAATWCATSGQSLFGDRSGSDFAQVDVASTVDGDPVFLRRVLPHFTWQDIANNWFAGSDFVDAEREWPLLSRGWVYQEQLLSRRMLHLTRSELIWECSGGRMDCECGWYRASDESQQVLIRSQVKQPVAGKSWGTIVGEYSKRDLTFGTDKLPALAGVAQAFGESHGGRDLGRYVCGMWEQDLQECFFWRATEPRPRPSSGMPSWSWASVSGNIECWSLGSERVQFADVLVSHVGNEFMGDVHEAKVTLTGPLAPATLHCGDGTCKVKVGDQWSVFYPDYTLESSDALTLTPGSPVFCLVFGQGTSSSRDPEQGLLWERTYACFLVLVCVDEASRVYQRIGLSEGDSGNDEEVELDAMLGVAETKTITLI</sequence>
<dbReference type="Pfam" id="PF06985">
    <property type="entry name" value="HET"/>
    <property type="match status" value="1"/>
</dbReference>
<comment type="caution">
    <text evidence="4">The sequence shown here is derived from an EMBL/GenBank/DDBJ whole genome shotgun (WGS) entry which is preliminary data.</text>
</comment>
<dbReference type="PANTHER" id="PTHR33112">
    <property type="entry name" value="DOMAIN PROTEIN, PUTATIVE-RELATED"/>
    <property type="match status" value="1"/>
</dbReference>
<feature type="region of interest" description="Disordered" evidence="1">
    <location>
        <begin position="307"/>
        <end position="336"/>
    </location>
</feature>
<feature type="domain" description="Amine oxidase" evidence="2">
    <location>
        <begin position="207"/>
        <end position="679"/>
    </location>
</feature>
<proteinExistence type="predicted"/>
<evidence type="ECO:0000259" key="2">
    <source>
        <dbReference type="Pfam" id="PF01593"/>
    </source>
</evidence>
<organism evidence="4 5">
    <name type="scientific">Purpureocillium lilacinum</name>
    <name type="common">Paecilomyces lilacinus</name>
    <dbReference type="NCBI Taxonomy" id="33203"/>
    <lineage>
        <taxon>Eukaryota</taxon>
        <taxon>Fungi</taxon>
        <taxon>Dikarya</taxon>
        <taxon>Ascomycota</taxon>
        <taxon>Pezizomycotina</taxon>
        <taxon>Sordariomycetes</taxon>
        <taxon>Hypocreomycetidae</taxon>
        <taxon>Hypocreales</taxon>
        <taxon>Ophiocordycipitaceae</taxon>
        <taxon>Purpureocillium</taxon>
    </lineage>
</organism>
<dbReference type="InterPro" id="IPR010730">
    <property type="entry name" value="HET"/>
</dbReference>
<name>A0A2U3ECB3_PURLI</name>
<evidence type="ECO:0000313" key="4">
    <source>
        <dbReference type="EMBL" id="PWI72110.1"/>
    </source>
</evidence>
<dbReference type="Gene3D" id="3.90.660.10">
    <property type="match status" value="1"/>
</dbReference>
<reference evidence="4 5" key="1">
    <citation type="journal article" date="2016" name="Front. Microbiol.">
        <title>Genome and transcriptome sequences reveal the specific parasitism of the nematophagous Purpureocillium lilacinum 36-1.</title>
        <authorList>
            <person name="Xie J."/>
            <person name="Li S."/>
            <person name="Mo C."/>
            <person name="Xiao X."/>
            <person name="Peng D."/>
            <person name="Wang G."/>
            <person name="Xiao Y."/>
        </authorList>
    </citation>
    <scope>NUCLEOTIDE SEQUENCE [LARGE SCALE GENOMIC DNA]</scope>
    <source>
        <strain evidence="4 5">36-1</strain>
    </source>
</reference>
<dbReference type="GO" id="GO:0016491">
    <property type="term" value="F:oxidoreductase activity"/>
    <property type="evidence" value="ECO:0007669"/>
    <property type="project" value="InterPro"/>
</dbReference>
<feature type="domain" description="Heterokaryon incompatibility" evidence="3">
    <location>
        <begin position="1097"/>
        <end position="1260"/>
    </location>
</feature>
<feature type="compositionally biased region" description="Basic and acidic residues" evidence="1">
    <location>
        <begin position="72"/>
        <end position="99"/>
    </location>
</feature>
<protein>
    <submittedName>
        <fullName evidence="4">L-amino acid oxidase</fullName>
    </submittedName>
</protein>
<gene>
    <name evidence="4" type="ORF">PCL_10733</name>
</gene>
<dbReference type="SUPFAM" id="SSF51905">
    <property type="entry name" value="FAD/NAD(P)-binding domain"/>
    <property type="match status" value="1"/>
</dbReference>
<evidence type="ECO:0000256" key="1">
    <source>
        <dbReference type="SAM" id="MobiDB-lite"/>
    </source>
</evidence>